<name>A0A9K3LH00_9STRA</name>
<reference evidence="3" key="1">
    <citation type="journal article" date="2021" name="Sci. Rep.">
        <title>Diploid genomic architecture of Nitzschia inconspicua, an elite biomass production diatom.</title>
        <authorList>
            <person name="Oliver A."/>
            <person name="Podell S."/>
            <person name="Pinowska A."/>
            <person name="Traller J.C."/>
            <person name="Smith S.R."/>
            <person name="McClure R."/>
            <person name="Beliaev A."/>
            <person name="Bohutskyi P."/>
            <person name="Hill E.A."/>
            <person name="Rabines A."/>
            <person name="Zheng H."/>
            <person name="Allen L.Z."/>
            <person name="Kuo A."/>
            <person name="Grigoriev I.V."/>
            <person name="Allen A.E."/>
            <person name="Hazlebeck D."/>
            <person name="Allen E.E."/>
        </authorList>
    </citation>
    <scope>NUCLEOTIDE SEQUENCE</scope>
    <source>
        <strain evidence="3">Hildebrandi</strain>
    </source>
</reference>
<evidence type="ECO:0000256" key="2">
    <source>
        <dbReference type="SAM" id="Phobius"/>
    </source>
</evidence>
<feature type="transmembrane region" description="Helical" evidence="2">
    <location>
        <begin position="1023"/>
        <end position="1045"/>
    </location>
</feature>
<reference evidence="3" key="2">
    <citation type="submission" date="2021-04" db="EMBL/GenBank/DDBJ databases">
        <authorList>
            <person name="Podell S."/>
        </authorList>
    </citation>
    <scope>NUCLEOTIDE SEQUENCE</scope>
    <source>
        <strain evidence="3">Hildebrandi</strain>
    </source>
</reference>
<keyword evidence="3" id="KW-0695">RNA-directed DNA polymerase</keyword>
<keyword evidence="3" id="KW-0548">Nucleotidyltransferase</keyword>
<feature type="region of interest" description="Disordered" evidence="1">
    <location>
        <begin position="431"/>
        <end position="455"/>
    </location>
</feature>
<organism evidence="3 4">
    <name type="scientific">Nitzschia inconspicua</name>
    <dbReference type="NCBI Taxonomy" id="303405"/>
    <lineage>
        <taxon>Eukaryota</taxon>
        <taxon>Sar</taxon>
        <taxon>Stramenopiles</taxon>
        <taxon>Ochrophyta</taxon>
        <taxon>Bacillariophyta</taxon>
        <taxon>Bacillariophyceae</taxon>
        <taxon>Bacillariophycidae</taxon>
        <taxon>Bacillariales</taxon>
        <taxon>Bacillariaceae</taxon>
        <taxon>Nitzschia</taxon>
    </lineage>
</organism>
<gene>
    <name evidence="3" type="ORF">IV203_036574</name>
</gene>
<keyword evidence="4" id="KW-1185">Reference proteome</keyword>
<keyword evidence="2" id="KW-1133">Transmembrane helix</keyword>
<keyword evidence="2" id="KW-0812">Transmembrane</keyword>
<dbReference type="GO" id="GO:0003964">
    <property type="term" value="F:RNA-directed DNA polymerase activity"/>
    <property type="evidence" value="ECO:0007669"/>
    <property type="project" value="UniProtKB-KW"/>
</dbReference>
<accession>A0A9K3LH00</accession>
<evidence type="ECO:0000256" key="1">
    <source>
        <dbReference type="SAM" id="MobiDB-lite"/>
    </source>
</evidence>
<proteinExistence type="predicted"/>
<evidence type="ECO:0000313" key="4">
    <source>
        <dbReference type="Proteomes" id="UP000693970"/>
    </source>
</evidence>
<dbReference type="AlphaFoldDB" id="A0A9K3LH00"/>
<evidence type="ECO:0000313" key="3">
    <source>
        <dbReference type="EMBL" id="KAG7361473.1"/>
    </source>
</evidence>
<sequence>MPLTKSQPAQALEHILTNVFDLEAKDPLRAALRDNGFVDIYDLVNMERKHVEDLAYLDEVDGTQQRIPIPWGKREIINVFRDYIIYRHEINEPIGINWTDITMEQFNKFRIDPSYLRARLLAKDGVPVFKPVTNPPAPTTPVMTNDCTPANQLFQKEIERDQSLFPILKTEQPHDSRHRKFEIQAHAQGVAHVVDNKHSPSNPDEKEVSQPIQTFMDAVLEPKVQTAKGKEAVQKHEATKDSPAAYTDLVEHHKKSTAADIEARKGNIIIATISDGKSKGTASEFRTNWTKQLKPYGNLTGNGSVFGEVVKVNPTDFQHHYGLLSAAAVQFDDSLTHEDDPWDPGDSFDIDTPVYDLEAKAHVYTLRRQRSQSMGSPDHRRNQRILLPTEIWHAFSDEGKLAWDTLPEADRKMILAKIKPTNNPRIVQLHQQKQGEDMEELQDASADSPVETGQCNDKLQDHKAPQLQPSIWATFLAKDKSAPICQANIANVGIACQDCKVTYVSDRTGDAQGMDNYQLSSISSSTAAGYAVSEGIHTTFQHTAQLVRTPTGTLLQQMYRSQNPALNVIQKGETVATYELFSGTPAVECGATRCQVFVGMTTDVTNVNPLQTSTLSVSLLEDNVRPWGAPTKLVSDSAPIDISGRVKIVSLTALLGVTVDTSVLLWYHLWQPLGCALTWKFLDAVISKVLHQLLLRPTSEGALNIGLGTIGGEAPTYVRSTIFSKLIFSKFDDPPNDGTKCTTQMSQGIQHIRDSVINDKRDTIVPLICPIQTTKEIRVHLVVAVNHGGYYKAWLIADGHLTDDHLESVYYCVASMRSFQIGMFLAELNGLEFWSTDIGNAHFESYPDRENCILITSRALHGHTALYDLKLSGQGWHDEMHDCLMALGLLPCRAEPDIWVRKNGELQVWEYIVLYIGDLPIVMQHPLVPIGSLTPKLFEFKLKGIGKISHHLRMQLSQDEDGTLRLRQKKYPKKMTEGYVCFFGPKSRTNSCVPLERGDHPETNLRSFLDKEKTKLYQSLIGALQWIITIGWFNIFAILNTMSFIQDAPKYRHLEKITRIHSCLGFVV</sequence>
<protein>
    <submittedName>
        <fullName evidence="3">Reverse transcriptase RNA-dependent DNA polymerase</fullName>
    </submittedName>
</protein>
<dbReference type="Proteomes" id="UP000693970">
    <property type="component" value="Unassembled WGS sequence"/>
</dbReference>
<dbReference type="EMBL" id="JAGRRH010000013">
    <property type="protein sequence ID" value="KAG7361473.1"/>
    <property type="molecule type" value="Genomic_DNA"/>
</dbReference>
<keyword evidence="3" id="KW-0808">Transferase</keyword>
<comment type="caution">
    <text evidence="3">The sequence shown here is derived from an EMBL/GenBank/DDBJ whole genome shotgun (WGS) entry which is preliminary data.</text>
</comment>
<keyword evidence="2" id="KW-0472">Membrane</keyword>